<evidence type="ECO:0000259" key="10">
    <source>
        <dbReference type="Pfam" id="PF00155"/>
    </source>
</evidence>
<dbReference type="PANTHER" id="PTHR43643:SF3">
    <property type="entry name" value="HISTIDINOL-PHOSPHATE AMINOTRANSFERASE"/>
    <property type="match status" value="1"/>
</dbReference>
<dbReference type="UniPathway" id="UPA00031">
    <property type="reaction ID" value="UER00012"/>
</dbReference>
<comment type="similarity">
    <text evidence="3 9">Belongs to the class-II pyridoxal-phosphate-dependent aminotransferase family. Histidinol-phosphate aminotransferase subfamily.</text>
</comment>
<dbReference type="RefSeq" id="WP_100091438.1">
    <property type="nucleotide sequence ID" value="NZ_MDVB01000088.1"/>
</dbReference>
<dbReference type="EMBL" id="MDVB01000088">
    <property type="protein sequence ID" value="PIT14188.1"/>
    <property type="molecule type" value="Genomic_DNA"/>
</dbReference>
<dbReference type="EC" id="2.6.1.9" evidence="9"/>
<dbReference type="Gene3D" id="3.90.1150.10">
    <property type="entry name" value="Aspartate Aminotransferase, domain 1"/>
    <property type="match status" value="1"/>
</dbReference>
<evidence type="ECO:0000256" key="4">
    <source>
        <dbReference type="ARBA" id="ARBA00011738"/>
    </source>
</evidence>
<dbReference type="PROSITE" id="PS00599">
    <property type="entry name" value="AA_TRANSFER_CLASS_2"/>
    <property type="match status" value="1"/>
</dbReference>
<dbReference type="GO" id="GO:0004400">
    <property type="term" value="F:histidinol-phosphate transaminase activity"/>
    <property type="evidence" value="ECO:0007669"/>
    <property type="project" value="UniProtKB-UniRule"/>
</dbReference>
<keyword evidence="7 9" id="KW-0663">Pyridoxal phosphate</keyword>
<evidence type="ECO:0000256" key="7">
    <source>
        <dbReference type="ARBA" id="ARBA00022898"/>
    </source>
</evidence>
<dbReference type="GO" id="GO:0030170">
    <property type="term" value="F:pyridoxal phosphate binding"/>
    <property type="evidence" value="ECO:0007669"/>
    <property type="project" value="InterPro"/>
</dbReference>
<evidence type="ECO:0000256" key="6">
    <source>
        <dbReference type="ARBA" id="ARBA00022679"/>
    </source>
</evidence>
<evidence type="ECO:0000256" key="3">
    <source>
        <dbReference type="ARBA" id="ARBA00007970"/>
    </source>
</evidence>
<dbReference type="SUPFAM" id="SSF53383">
    <property type="entry name" value="PLP-dependent transferases"/>
    <property type="match status" value="1"/>
</dbReference>
<dbReference type="Pfam" id="PF00155">
    <property type="entry name" value="Aminotran_1_2"/>
    <property type="match status" value="1"/>
</dbReference>
<sequence>MNKFWSEKTNCLQPYVPGEQPKLTNLVKLNTNENPFPPSPMVLTAMRDAINDDLRLYPDPSADNLKQTIADYYGLHKQQVFVGNGSDEVLAQAFAAFFQGKQQLLLPDISYSFYPVYCQLYDVEACYVPLNEHFSLNPADYCGARAGVIFPNPNAPTGCILPLVQVEQILQANSDCVVLVDEAYIDFGGESAVRLINDYPNLLVVQTLSKSRSLAGMRIGLAMGHADLIEGLERVKNSFNSYPLDRVAQAAAIAAFTDDDYFRLTCAKVIKNRIWLTEQLQRLEFEVLPSEANFVFARHGSKEAAQIAAFLRLHGVVVRHFQQERISNFLRISVGTQEQQQRLIAVLEEMLAQ</sequence>
<comment type="catalytic activity">
    <reaction evidence="8 9">
        <text>L-histidinol phosphate + 2-oxoglutarate = 3-(imidazol-4-yl)-2-oxopropyl phosphate + L-glutamate</text>
        <dbReference type="Rhea" id="RHEA:23744"/>
        <dbReference type="ChEBI" id="CHEBI:16810"/>
        <dbReference type="ChEBI" id="CHEBI:29985"/>
        <dbReference type="ChEBI" id="CHEBI:57766"/>
        <dbReference type="ChEBI" id="CHEBI:57980"/>
        <dbReference type="EC" id="2.6.1.9"/>
    </reaction>
</comment>
<dbReference type="InterPro" id="IPR015422">
    <property type="entry name" value="PyrdxlP-dep_Trfase_small"/>
</dbReference>
<dbReference type="Proteomes" id="UP000231293">
    <property type="component" value="Unassembled WGS sequence"/>
</dbReference>
<keyword evidence="9" id="KW-0028">Amino-acid biosynthesis</keyword>
<dbReference type="PANTHER" id="PTHR43643">
    <property type="entry name" value="HISTIDINOL-PHOSPHATE AMINOTRANSFERASE 2"/>
    <property type="match status" value="1"/>
</dbReference>
<keyword evidence="5 9" id="KW-0032">Aminotransferase</keyword>
<dbReference type="InterPro" id="IPR050106">
    <property type="entry name" value="HistidinolP_aminotransfase"/>
</dbReference>
<dbReference type="InterPro" id="IPR004839">
    <property type="entry name" value="Aminotransferase_I/II_large"/>
</dbReference>
<accession>A0A2N9WSR9</accession>
<dbReference type="HAMAP" id="MF_01023">
    <property type="entry name" value="HisC_aminotrans_2"/>
    <property type="match status" value="1"/>
</dbReference>
<evidence type="ECO:0000256" key="2">
    <source>
        <dbReference type="ARBA" id="ARBA00005011"/>
    </source>
</evidence>
<dbReference type="CDD" id="cd00609">
    <property type="entry name" value="AAT_like"/>
    <property type="match status" value="1"/>
</dbReference>
<dbReference type="NCBIfam" id="TIGR01141">
    <property type="entry name" value="hisC"/>
    <property type="match status" value="1"/>
</dbReference>
<comment type="cofactor">
    <cofactor evidence="1 9">
        <name>pyridoxal 5'-phosphate</name>
        <dbReference type="ChEBI" id="CHEBI:597326"/>
    </cofactor>
</comment>
<dbReference type="InterPro" id="IPR015424">
    <property type="entry name" value="PyrdxlP-dep_Trfase"/>
</dbReference>
<feature type="modified residue" description="N6-(pyridoxal phosphate)lysine" evidence="9">
    <location>
        <position position="210"/>
    </location>
</feature>
<comment type="caution">
    <text evidence="11">The sequence shown here is derived from an EMBL/GenBank/DDBJ whole genome shotgun (WGS) entry which is preliminary data.</text>
</comment>
<reference evidence="11 12" key="1">
    <citation type="journal article" date="2017" name="MBio">
        <title>Type VI secretion-mediated competition in the bee gut microbiome.</title>
        <authorList>
            <person name="Steele M.I."/>
            <person name="Kwong W.K."/>
            <person name="Powell J.E."/>
            <person name="Whiteley M."/>
            <person name="Moran N.A."/>
        </authorList>
    </citation>
    <scope>NUCLEOTIDE SEQUENCE [LARGE SCALE GENOMIC DNA]</scope>
    <source>
        <strain evidence="11 12">App2-2</strain>
    </source>
</reference>
<evidence type="ECO:0000256" key="5">
    <source>
        <dbReference type="ARBA" id="ARBA00022576"/>
    </source>
</evidence>
<dbReference type="InterPro" id="IPR001917">
    <property type="entry name" value="Aminotrans_II_pyridoxalP_BS"/>
</dbReference>
<dbReference type="AlphaFoldDB" id="A0A2N9WSR9"/>
<evidence type="ECO:0000313" key="12">
    <source>
        <dbReference type="Proteomes" id="UP000231293"/>
    </source>
</evidence>
<dbReference type="InterPro" id="IPR015421">
    <property type="entry name" value="PyrdxlP-dep_Trfase_major"/>
</dbReference>
<keyword evidence="6 9" id="KW-0808">Transferase</keyword>
<feature type="domain" description="Aminotransferase class I/classII large" evidence="10">
    <location>
        <begin position="25"/>
        <end position="346"/>
    </location>
</feature>
<dbReference type="GO" id="GO:0000105">
    <property type="term" value="P:L-histidine biosynthetic process"/>
    <property type="evidence" value="ECO:0007669"/>
    <property type="project" value="UniProtKB-UniRule"/>
</dbReference>
<comment type="subunit">
    <text evidence="4 9">Homodimer.</text>
</comment>
<protein>
    <recommendedName>
        <fullName evidence="9">Histidinol-phosphate aminotransferase</fullName>
        <ecNumber evidence="9">2.6.1.9</ecNumber>
    </recommendedName>
    <alternativeName>
        <fullName evidence="9">Imidazole acetol-phosphate transaminase</fullName>
    </alternativeName>
</protein>
<keyword evidence="9" id="KW-0368">Histidine biosynthesis</keyword>
<comment type="pathway">
    <text evidence="2 9">Amino-acid biosynthesis; L-histidine biosynthesis; L-histidine from 5-phospho-alpha-D-ribose 1-diphosphate: step 7/9.</text>
</comment>
<evidence type="ECO:0000256" key="9">
    <source>
        <dbReference type="HAMAP-Rule" id="MF_01023"/>
    </source>
</evidence>
<proteinExistence type="inferred from homology"/>
<organism evidence="11 12">
    <name type="scientific">Snodgrassella alvi</name>
    <dbReference type="NCBI Taxonomy" id="1196083"/>
    <lineage>
        <taxon>Bacteria</taxon>
        <taxon>Pseudomonadati</taxon>
        <taxon>Pseudomonadota</taxon>
        <taxon>Betaproteobacteria</taxon>
        <taxon>Neisseriales</taxon>
        <taxon>Neisseriaceae</taxon>
        <taxon>Snodgrassella</taxon>
    </lineage>
</organism>
<dbReference type="InterPro" id="IPR005861">
    <property type="entry name" value="HisP_aminotrans"/>
</dbReference>
<evidence type="ECO:0000256" key="1">
    <source>
        <dbReference type="ARBA" id="ARBA00001933"/>
    </source>
</evidence>
<dbReference type="Gene3D" id="3.40.640.10">
    <property type="entry name" value="Type I PLP-dependent aspartate aminotransferase-like (Major domain)"/>
    <property type="match status" value="1"/>
</dbReference>
<name>A0A2N9WSR9_9NEIS</name>
<evidence type="ECO:0000313" key="11">
    <source>
        <dbReference type="EMBL" id="PIT14188.1"/>
    </source>
</evidence>
<evidence type="ECO:0000256" key="8">
    <source>
        <dbReference type="ARBA" id="ARBA00047481"/>
    </source>
</evidence>
<gene>
    <name evidence="9" type="primary">hisC</name>
    <name evidence="11" type="ORF">BGI32_08140</name>
</gene>